<comment type="caution">
    <text evidence="1">The sequence shown here is derived from an EMBL/GenBank/DDBJ whole genome shotgun (WGS) entry which is preliminary data.</text>
</comment>
<name>A0A8J5N8W1_HOMAM</name>
<dbReference type="EMBL" id="JAHLQT010004204">
    <property type="protein sequence ID" value="KAG7176106.1"/>
    <property type="molecule type" value="Genomic_DNA"/>
</dbReference>
<evidence type="ECO:0000313" key="2">
    <source>
        <dbReference type="Proteomes" id="UP000747542"/>
    </source>
</evidence>
<evidence type="ECO:0000313" key="1">
    <source>
        <dbReference type="EMBL" id="KAG7176106.1"/>
    </source>
</evidence>
<feature type="non-terminal residue" evidence="1">
    <location>
        <position position="1"/>
    </location>
</feature>
<gene>
    <name evidence="1" type="ORF">Hamer_G030749</name>
</gene>
<dbReference type="AlphaFoldDB" id="A0A8J5N8W1"/>
<keyword evidence="2" id="KW-1185">Reference proteome</keyword>
<accession>A0A8J5N8W1</accession>
<protein>
    <submittedName>
        <fullName evidence="1">Uncharacterized protein</fullName>
    </submittedName>
</protein>
<sequence length="112" mass="12737">QANYLSEQLQEGGISIVRAVDFITATKVNLVKMRYDSEYEEAEEFAIKLGKVVPDTNTQQHEGSARSKRVQLLSNTLKDYQSNSTLGKCSKHLENVQRSSLKDHLKLELYFS</sequence>
<dbReference type="Proteomes" id="UP000747542">
    <property type="component" value="Unassembled WGS sequence"/>
</dbReference>
<feature type="non-terminal residue" evidence="1">
    <location>
        <position position="112"/>
    </location>
</feature>
<organism evidence="1 2">
    <name type="scientific">Homarus americanus</name>
    <name type="common">American lobster</name>
    <dbReference type="NCBI Taxonomy" id="6706"/>
    <lineage>
        <taxon>Eukaryota</taxon>
        <taxon>Metazoa</taxon>
        <taxon>Ecdysozoa</taxon>
        <taxon>Arthropoda</taxon>
        <taxon>Crustacea</taxon>
        <taxon>Multicrustacea</taxon>
        <taxon>Malacostraca</taxon>
        <taxon>Eumalacostraca</taxon>
        <taxon>Eucarida</taxon>
        <taxon>Decapoda</taxon>
        <taxon>Pleocyemata</taxon>
        <taxon>Astacidea</taxon>
        <taxon>Nephropoidea</taxon>
        <taxon>Nephropidae</taxon>
        <taxon>Homarus</taxon>
    </lineage>
</organism>
<proteinExistence type="predicted"/>
<reference evidence="1" key="1">
    <citation type="journal article" date="2021" name="Sci. Adv.">
        <title>The American lobster genome reveals insights on longevity, neural, and immune adaptations.</title>
        <authorList>
            <person name="Polinski J.M."/>
            <person name="Zimin A.V."/>
            <person name="Clark K.F."/>
            <person name="Kohn A.B."/>
            <person name="Sadowski N."/>
            <person name="Timp W."/>
            <person name="Ptitsyn A."/>
            <person name="Khanna P."/>
            <person name="Romanova D.Y."/>
            <person name="Williams P."/>
            <person name="Greenwood S.J."/>
            <person name="Moroz L.L."/>
            <person name="Walt D.R."/>
            <person name="Bodnar A.G."/>
        </authorList>
    </citation>
    <scope>NUCLEOTIDE SEQUENCE</scope>
    <source>
        <strain evidence="1">GMGI-L3</strain>
    </source>
</reference>